<keyword evidence="1 4" id="KW-0349">Heme</keyword>
<sequence length="1120" mass="126462">MKLNLIKTLTVYLAIAFLILSCNSKDKTVLVFSKTAGFRHGSIESGIAALKKLGAENQFKVVASEDAAYFVEDSLKQFSAVIFLNTTGDILNQAQQADFERYIQSGGGFVGVHAATDTEYDWPWYNKLVGAYFKNHPHIQKAKLNVIDKSHPSTKFMDDTWSKEDEWYNFRDINPEINVLIKIDETSYKGGTNGDNHPISWYHEYDGGRAFYTEMGHTNETYTNPTYLKHLLGGITYAIGKNELDYNKASSDRIPPENRFSRQVLDFNLNEPMELDELPNRGILFVERRGALKLFDFQTEQTKTLAQLDLFYGNEDGLLGLAVDPNYETNNWIYLFYSAPGDEPLQYVSRFDLKDDTLDFKSEKILLEIPTIRKCCHSGGALEFGPNGNLFITLGDNTNPFESSGYAPIDEREGRALWDAQKSAANTNDLRGKILRIKPEADGTYSIPEGNLFPVGTPNTRPEIYTMGCRNPFRPSIDSKTGYLYWGDVGPDAGKGHPDRGPKGMGEFNQARKAGFWGWPYTRGNNQVYNAYDFTTKKSGPKFDPNHLINNSPNNTGLKELPTAQESLIWYSYDKSEEFPWLGTGGVNPMAGPIFHASDYPDAKTTFPSYFEDKLILYEWMRDWIYIVTLDEDHNYKKAERFMPKSEFSHPMDMIFGSDGNLYVLEYGQKWNSQNLDARLNRITYIEGNRKPIARITKDVEVGSTPLTVKFSGSDSEDYDNDPLSFEWTFTSNETQATEENPSFTFNEAGTYTVRLKVTDKEGEVAIAETKILVGNDPPELSIKIEPDNLLYWDNKKVNYTVTVTDKQDGSTTDGSIDPKKVKVTLDYIPEGNDLVKATLGHQQNTVPEGQKLMDASDCKACHAANEKVNGPSYIDIAQKYTKKDIGYLVSKIIKGGSGVWGEHMMSAHPQLKPDEVDKMVKYILSLKPDKGSDKKHLPISGILEFKEHMGKESQGMYVLMASYLDNGNDGQLDSKLSTREQVIFKAPKLEAEKADEKSAGLGTWNAEGQTLVGSIVNNSYLKFNNLNLKDLENIKFSAFYASDYPYKGTLEIRENALDGKLIGSTKLGYHNEDKGAMKYYQISVRPTLEKASLYLVFKNDTDKEQYIANANWILLNYRR</sequence>
<dbReference type="SMART" id="SM00089">
    <property type="entry name" value="PKD"/>
    <property type="match status" value="1"/>
</dbReference>
<dbReference type="InterPro" id="IPR029062">
    <property type="entry name" value="Class_I_gatase-like"/>
</dbReference>
<evidence type="ECO:0000259" key="5">
    <source>
        <dbReference type="PROSITE" id="PS50093"/>
    </source>
</evidence>
<dbReference type="InterPro" id="IPR036909">
    <property type="entry name" value="Cyt_c-like_dom_sf"/>
</dbReference>
<dbReference type="SUPFAM" id="SSF50952">
    <property type="entry name" value="Soluble quinoprotein glucose dehydrogenase"/>
    <property type="match status" value="1"/>
</dbReference>
<dbReference type="InterPro" id="IPR011042">
    <property type="entry name" value="6-blade_b-propeller_TolB-like"/>
</dbReference>
<keyword evidence="8" id="KW-1185">Reference proteome</keyword>
<dbReference type="InterPro" id="IPR011041">
    <property type="entry name" value="Quinoprot_gluc/sorb_DH_b-prop"/>
</dbReference>
<evidence type="ECO:0008006" key="9">
    <source>
        <dbReference type="Google" id="ProtNLM"/>
    </source>
</evidence>
<dbReference type="InterPro" id="IPR000601">
    <property type="entry name" value="PKD_dom"/>
</dbReference>
<organism evidence="7 8">
    <name type="scientific">Snuella lapsa</name>
    <dbReference type="NCBI Taxonomy" id="870481"/>
    <lineage>
        <taxon>Bacteria</taxon>
        <taxon>Pseudomonadati</taxon>
        <taxon>Bacteroidota</taxon>
        <taxon>Flavobacteriia</taxon>
        <taxon>Flavobacteriales</taxon>
        <taxon>Flavobacteriaceae</taxon>
        <taxon>Snuella</taxon>
    </lineage>
</organism>
<dbReference type="SUPFAM" id="SSF46626">
    <property type="entry name" value="Cytochrome c"/>
    <property type="match status" value="1"/>
</dbReference>
<evidence type="ECO:0000256" key="3">
    <source>
        <dbReference type="ARBA" id="ARBA00023004"/>
    </source>
</evidence>
<dbReference type="CDD" id="cd00146">
    <property type="entry name" value="PKD"/>
    <property type="match status" value="1"/>
</dbReference>
<dbReference type="PROSITE" id="PS51007">
    <property type="entry name" value="CYTC"/>
    <property type="match status" value="1"/>
</dbReference>
<evidence type="ECO:0000313" key="8">
    <source>
        <dbReference type="Proteomes" id="UP001500954"/>
    </source>
</evidence>
<dbReference type="PANTHER" id="PTHR40469:SF2">
    <property type="entry name" value="GALACTOSE-BINDING DOMAIN-LIKE SUPERFAMILY PROTEIN"/>
    <property type="match status" value="1"/>
</dbReference>
<reference evidence="8" key="1">
    <citation type="journal article" date="2019" name="Int. J. Syst. Evol. Microbiol.">
        <title>The Global Catalogue of Microorganisms (GCM) 10K type strain sequencing project: providing services to taxonomists for standard genome sequencing and annotation.</title>
        <authorList>
            <consortium name="The Broad Institute Genomics Platform"/>
            <consortium name="The Broad Institute Genome Sequencing Center for Infectious Disease"/>
            <person name="Wu L."/>
            <person name="Ma J."/>
        </authorList>
    </citation>
    <scope>NUCLEOTIDE SEQUENCE [LARGE SCALE GENOMIC DNA]</scope>
    <source>
        <strain evidence="8">JCM 17111</strain>
    </source>
</reference>
<dbReference type="EMBL" id="BAABCY010000033">
    <property type="protein sequence ID" value="GAA3563317.1"/>
    <property type="molecule type" value="Genomic_DNA"/>
</dbReference>
<dbReference type="CDD" id="cd04084">
    <property type="entry name" value="CBM6_xylanase-like"/>
    <property type="match status" value="1"/>
</dbReference>
<dbReference type="Gene3D" id="2.120.10.30">
    <property type="entry name" value="TolB, C-terminal domain"/>
    <property type="match status" value="1"/>
</dbReference>
<dbReference type="InterPro" id="IPR013783">
    <property type="entry name" value="Ig-like_fold"/>
</dbReference>
<dbReference type="Pfam" id="PF06283">
    <property type="entry name" value="ThuA"/>
    <property type="match status" value="1"/>
</dbReference>
<dbReference type="Gene3D" id="1.10.760.10">
    <property type="entry name" value="Cytochrome c-like domain"/>
    <property type="match status" value="1"/>
</dbReference>
<dbReference type="InterPro" id="IPR029010">
    <property type="entry name" value="ThuA-like"/>
</dbReference>
<dbReference type="SUPFAM" id="SSF49299">
    <property type="entry name" value="PKD domain"/>
    <property type="match status" value="1"/>
</dbReference>
<evidence type="ECO:0000256" key="2">
    <source>
        <dbReference type="ARBA" id="ARBA00022723"/>
    </source>
</evidence>
<proteinExistence type="predicted"/>
<dbReference type="InterPro" id="IPR012938">
    <property type="entry name" value="Glc/Sorbosone_DH"/>
</dbReference>
<name>A0ABP6X8Z0_9FLAO</name>
<keyword evidence="3 4" id="KW-0408">Iron</keyword>
<gene>
    <name evidence="7" type="ORF">GCM10022395_12410</name>
</gene>
<dbReference type="Gene3D" id="2.60.120.260">
    <property type="entry name" value="Galactose-binding domain-like"/>
    <property type="match status" value="1"/>
</dbReference>
<evidence type="ECO:0000256" key="4">
    <source>
        <dbReference type="PROSITE-ProRule" id="PRU00433"/>
    </source>
</evidence>
<dbReference type="RefSeq" id="WP_345005017.1">
    <property type="nucleotide sequence ID" value="NZ_BAABCY010000033.1"/>
</dbReference>
<evidence type="ECO:0000259" key="6">
    <source>
        <dbReference type="PROSITE" id="PS51007"/>
    </source>
</evidence>
<evidence type="ECO:0000256" key="1">
    <source>
        <dbReference type="ARBA" id="ARBA00022617"/>
    </source>
</evidence>
<dbReference type="Gene3D" id="3.40.50.880">
    <property type="match status" value="1"/>
</dbReference>
<feature type="domain" description="PKD" evidence="5">
    <location>
        <begin position="722"/>
        <end position="774"/>
    </location>
</feature>
<accession>A0ABP6X8Z0</accession>
<dbReference type="Pfam" id="PF07995">
    <property type="entry name" value="GSDH"/>
    <property type="match status" value="1"/>
</dbReference>
<dbReference type="Pfam" id="PF00034">
    <property type="entry name" value="Cytochrom_C"/>
    <property type="match status" value="1"/>
</dbReference>
<dbReference type="Pfam" id="PF03422">
    <property type="entry name" value="CBM_6"/>
    <property type="match status" value="1"/>
</dbReference>
<dbReference type="PANTHER" id="PTHR40469">
    <property type="entry name" value="SECRETED GLYCOSYL HYDROLASE"/>
    <property type="match status" value="1"/>
</dbReference>
<dbReference type="PROSITE" id="PS51257">
    <property type="entry name" value="PROKAR_LIPOPROTEIN"/>
    <property type="match status" value="1"/>
</dbReference>
<dbReference type="PROSITE" id="PS50093">
    <property type="entry name" value="PKD"/>
    <property type="match status" value="1"/>
</dbReference>
<dbReference type="InterPro" id="IPR035986">
    <property type="entry name" value="PKD_dom_sf"/>
</dbReference>
<evidence type="ECO:0000313" key="7">
    <source>
        <dbReference type="EMBL" id="GAA3563317.1"/>
    </source>
</evidence>
<dbReference type="InterPro" id="IPR008979">
    <property type="entry name" value="Galactose-bd-like_sf"/>
</dbReference>
<dbReference type="SUPFAM" id="SSF49785">
    <property type="entry name" value="Galactose-binding domain-like"/>
    <property type="match status" value="1"/>
</dbReference>
<dbReference type="InterPro" id="IPR009056">
    <property type="entry name" value="Cyt_c-like_dom"/>
</dbReference>
<dbReference type="InterPro" id="IPR022409">
    <property type="entry name" value="PKD/Chitinase_dom"/>
</dbReference>
<feature type="domain" description="Cytochrome c" evidence="6">
    <location>
        <begin position="845"/>
        <end position="928"/>
    </location>
</feature>
<dbReference type="Pfam" id="PF18911">
    <property type="entry name" value="PKD_4"/>
    <property type="match status" value="1"/>
</dbReference>
<dbReference type="Proteomes" id="UP001500954">
    <property type="component" value="Unassembled WGS sequence"/>
</dbReference>
<dbReference type="SUPFAM" id="SSF52317">
    <property type="entry name" value="Class I glutamine amidotransferase-like"/>
    <property type="match status" value="1"/>
</dbReference>
<comment type="caution">
    <text evidence="7">The sequence shown here is derived from an EMBL/GenBank/DDBJ whole genome shotgun (WGS) entry which is preliminary data.</text>
</comment>
<keyword evidence="2 4" id="KW-0479">Metal-binding</keyword>
<dbReference type="Gene3D" id="2.60.40.10">
    <property type="entry name" value="Immunoglobulins"/>
    <property type="match status" value="1"/>
</dbReference>
<dbReference type="InterPro" id="IPR005084">
    <property type="entry name" value="CBM6"/>
</dbReference>
<protein>
    <recommendedName>
        <fullName evidence="9">PKD domain-containing protein</fullName>
    </recommendedName>
</protein>